<feature type="signal peptide" evidence="3">
    <location>
        <begin position="1"/>
        <end position="19"/>
    </location>
</feature>
<evidence type="ECO:0000256" key="1">
    <source>
        <dbReference type="SAM" id="MobiDB-lite"/>
    </source>
</evidence>
<keyword evidence="3" id="KW-0732">Signal</keyword>
<evidence type="ECO:0000256" key="2">
    <source>
        <dbReference type="SAM" id="Phobius"/>
    </source>
</evidence>
<gene>
    <name evidence="4" type="ORF">SPRG_10046</name>
</gene>
<keyword evidence="2" id="KW-0812">Transmembrane</keyword>
<reference evidence="4 5" key="1">
    <citation type="journal article" date="2013" name="PLoS Genet.">
        <title>Distinctive expansion of potential virulence genes in the genome of the oomycete fish pathogen Saprolegnia parasitica.</title>
        <authorList>
            <person name="Jiang R.H."/>
            <person name="de Bruijn I."/>
            <person name="Haas B.J."/>
            <person name="Belmonte R."/>
            <person name="Lobach L."/>
            <person name="Christie J."/>
            <person name="van den Ackerveken G."/>
            <person name="Bottin A."/>
            <person name="Bulone V."/>
            <person name="Diaz-Moreno S.M."/>
            <person name="Dumas B."/>
            <person name="Fan L."/>
            <person name="Gaulin E."/>
            <person name="Govers F."/>
            <person name="Grenville-Briggs L.J."/>
            <person name="Horner N.R."/>
            <person name="Levin J.Z."/>
            <person name="Mammella M."/>
            <person name="Meijer H.J."/>
            <person name="Morris P."/>
            <person name="Nusbaum C."/>
            <person name="Oome S."/>
            <person name="Phillips A.J."/>
            <person name="van Rooyen D."/>
            <person name="Rzeszutek E."/>
            <person name="Saraiva M."/>
            <person name="Secombes C.J."/>
            <person name="Seidl M.F."/>
            <person name="Snel B."/>
            <person name="Stassen J.H."/>
            <person name="Sykes S."/>
            <person name="Tripathy S."/>
            <person name="van den Berg H."/>
            <person name="Vega-Arreguin J.C."/>
            <person name="Wawra S."/>
            <person name="Young S.K."/>
            <person name="Zeng Q."/>
            <person name="Dieguez-Uribeondo J."/>
            <person name="Russ C."/>
            <person name="Tyler B.M."/>
            <person name="van West P."/>
        </authorList>
    </citation>
    <scope>NUCLEOTIDE SEQUENCE [LARGE SCALE GENOMIC DNA]</scope>
    <source>
        <strain evidence="4 5">CBS 223.65</strain>
    </source>
</reference>
<keyword evidence="5" id="KW-1185">Reference proteome</keyword>
<feature type="region of interest" description="Disordered" evidence="1">
    <location>
        <begin position="189"/>
        <end position="219"/>
    </location>
</feature>
<name>A0A067CBI7_SAPPC</name>
<dbReference type="OrthoDB" id="75220at2759"/>
<proteinExistence type="predicted"/>
<evidence type="ECO:0000313" key="5">
    <source>
        <dbReference type="Proteomes" id="UP000030745"/>
    </source>
</evidence>
<dbReference type="EMBL" id="KK583248">
    <property type="protein sequence ID" value="KDO23901.1"/>
    <property type="molecule type" value="Genomic_DNA"/>
</dbReference>
<protein>
    <submittedName>
        <fullName evidence="4">Uncharacterized protein</fullName>
    </submittedName>
</protein>
<accession>A0A067CBI7</accession>
<organism evidence="4 5">
    <name type="scientific">Saprolegnia parasitica (strain CBS 223.65)</name>
    <dbReference type="NCBI Taxonomy" id="695850"/>
    <lineage>
        <taxon>Eukaryota</taxon>
        <taxon>Sar</taxon>
        <taxon>Stramenopiles</taxon>
        <taxon>Oomycota</taxon>
        <taxon>Saprolegniomycetes</taxon>
        <taxon>Saprolegniales</taxon>
        <taxon>Saprolegniaceae</taxon>
        <taxon>Saprolegnia</taxon>
    </lineage>
</organism>
<dbReference type="Proteomes" id="UP000030745">
    <property type="component" value="Unassembled WGS sequence"/>
</dbReference>
<dbReference type="KEGG" id="spar:SPRG_10046"/>
<keyword evidence="2" id="KW-1133">Transmembrane helix</keyword>
<dbReference type="GeneID" id="24132179"/>
<dbReference type="OMA" id="FYYKGNA"/>
<evidence type="ECO:0000256" key="3">
    <source>
        <dbReference type="SAM" id="SignalP"/>
    </source>
</evidence>
<keyword evidence="2" id="KW-0472">Membrane</keyword>
<feature type="chain" id="PRO_5001634348" evidence="3">
    <location>
        <begin position="20"/>
        <end position="219"/>
    </location>
</feature>
<sequence>MALLKLVALVAYAAMAVLGQDHHMRAASSSEESATPVPTRPTFGLELFDKLVQSLHIVRIPNQPLNSTEFNRTVLVVEDFVRNRTQLAALNETLVRSYLGRLNTTEMISLFEVVSKDLTMNVTGNIFYYKGNASSSDDTIVALAKAPTAADASSALTVGFAYVGLVAVIAAIVMGVSIAKDHTARATLDEKADDEEVSEAAEKVDDVPSTKDALDPVIV</sequence>
<dbReference type="RefSeq" id="XP_012205370.1">
    <property type="nucleotide sequence ID" value="XM_012349980.1"/>
</dbReference>
<dbReference type="AlphaFoldDB" id="A0A067CBI7"/>
<feature type="compositionally biased region" description="Basic and acidic residues" evidence="1">
    <location>
        <begin position="200"/>
        <end position="219"/>
    </location>
</feature>
<feature type="transmembrane region" description="Helical" evidence="2">
    <location>
        <begin position="159"/>
        <end position="179"/>
    </location>
</feature>
<dbReference type="VEuPathDB" id="FungiDB:SPRG_10046"/>
<evidence type="ECO:0000313" key="4">
    <source>
        <dbReference type="EMBL" id="KDO23901.1"/>
    </source>
</evidence>